<feature type="compositionally biased region" description="Low complexity" evidence="1">
    <location>
        <begin position="39"/>
        <end position="60"/>
    </location>
</feature>
<accession>A0A2A2LJB5</accession>
<organism evidence="2 3">
    <name type="scientific">Diploscapter pachys</name>
    <dbReference type="NCBI Taxonomy" id="2018661"/>
    <lineage>
        <taxon>Eukaryota</taxon>
        <taxon>Metazoa</taxon>
        <taxon>Ecdysozoa</taxon>
        <taxon>Nematoda</taxon>
        <taxon>Chromadorea</taxon>
        <taxon>Rhabditida</taxon>
        <taxon>Rhabditina</taxon>
        <taxon>Rhabditomorpha</taxon>
        <taxon>Rhabditoidea</taxon>
        <taxon>Rhabditidae</taxon>
        <taxon>Diploscapter</taxon>
    </lineage>
</organism>
<evidence type="ECO:0000313" key="3">
    <source>
        <dbReference type="Proteomes" id="UP000218231"/>
    </source>
</evidence>
<evidence type="ECO:0000313" key="2">
    <source>
        <dbReference type="EMBL" id="PAV86259.1"/>
    </source>
</evidence>
<name>A0A2A2LJB5_9BILA</name>
<reference evidence="2 3" key="1">
    <citation type="journal article" date="2017" name="Curr. Biol.">
        <title>Genome architecture and evolution of a unichromosomal asexual nematode.</title>
        <authorList>
            <person name="Fradin H."/>
            <person name="Zegar C."/>
            <person name="Gutwein M."/>
            <person name="Lucas J."/>
            <person name="Kovtun M."/>
            <person name="Corcoran D."/>
            <person name="Baugh L.R."/>
            <person name="Kiontke K."/>
            <person name="Gunsalus K."/>
            <person name="Fitch D.H."/>
            <person name="Piano F."/>
        </authorList>
    </citation>
    <scope>NUCLEOTIDE SEQUENCE [LARGE SCALE GENOMIC DNA]</scope>
    <source>
        <strain evidence="2">PF1309</strain>
    </source>
</reference>
<feature type="compositionally biased region" description="Polar residues" evidence="1">
    <location>
        <begin position="27"/>
        <end position="38"/>
    </location>
</feature>
<sequence length="192" mass="20923">MTVSDSSSGDEDSLFGSVNRNGKPRRSYTNGGTPTAAHSSSSGIVTNGSSSVSASSGPAVEAMLQRVHEKHERNMQNRRDMETVKLREKEASAAKAETASPQTDKDAIAKKRTSRIDYRNSRIIVTEDEEIRISPAAIEEITVLDDAVYVNTQFSSQERLDTGQDYQNAILPLKPAKVSAKIQNVVNALQVR</sequence>
<proteinExistence type="predicted"/>
<dbReference type="AlphaFoldDB" id="A0A2A2LJB5"/>
<gene>
    <name evidence="2" type="ORF">WR25_16790</name>
</gene>
<keyword evidence="3" id="KW-1185">Reference proteome</keyword>
<dbReference type="Proteomes" id="UP000218231">
    <property type="component" value="Unassembled WGS sequence"/>
</dbReference>
<feature type="region of interest" description="Disordered" evidence="1">
    <location>
        <begin position="1"/>
        <end position="107"/>
    </location>
</feature>
<dbReference type="EMBL" id="LIAE01006689">
    <property type="protein sequence ID" value="PAV86259.1"/>
    <property type="molecule type" value="Genomic_DNA"/>
</dbReference>
<dbReference type="OrthoDB" id="5877003at2759"/>
<protein>
    <submittedName>
        <fullName evidence="2">Uncharacterized protein</fullName>
    </submittedName>
</protein>
<feature type="compositionally biased region" description="Basic and acidic residues" evidence="1">
    <location>
        <begin position="66"/>
        <end position="92"/>
    </location>
</feature>
<comment type="caution">
    <text evidence="2">The sequence shown here is derived from an EMBL/GenBank/DDBJ whole genome shotgun (WGS) entry which is preliminary data.</text>
</comment>
<dbReference type="STRING" id="2018661.A0A2A2LJB5"/>
<evidence type="ECO:0000256" key="1">
    <source>
        <dbReference type="SAM" id="MobiDB-lite"/>
    </source>
</evidence>